<evidence type="ECO:0000259" key="6">
    <source>
        <dbReference type="PROSITE" id="PS50089"/>
    </source>
</evidence>
<dbReference type="InterPro" id="IPR040204">
    <property type="entry name" value="UBR7"/>
</dbReference>
<dbReference type="InterPro" id="IPR013083">
    <property type="entry name" value="Znf_RING/FYVE/PHD"/>
</dbReference>
<evidence type="ECO:0000259" key="7">
    <source>
        <dbReference type="PROSITE" id="PS51157"/>
    </source>
</evidence>
<dbReference type="InterPro" id="IPR001841">
    <property type="entry name" value="Znf_RING"/>
</dbReference>
<dbReference type="EMBL" id="JAPFFF010000010">
    <property type="protein sequence ID" value="KAK8880565.1"/>
    <property type="molecule type" value="Genomic_DNA"/>
</dbReference>
<feature type="zinc finger region" description="UBR-type" evidence="5">
    <location>
        <begin position="246"/>
        <end position="316"/>
    </location>
</feature>
<sequence length="478" mass="54305">MDDNLFQDLIESIKCPICCLAMVPPLRSPMIIPECGHTACESCISKVHECPFCKQEFNKAISNITLLGIVDNLIQKNLIPQDINPPPPFENKLLPKIEPLCTYLATGKHYIAQKSYECKTCGVTGHYGVCEVCVNRCHKGHETYFNQMSDEPFYEFFCDCPDRKCCHCSSTDTKKLKCSFDITYGCSINQPMYQCRDCDITDDSYICQSCAINCHHGHNLHYCGMVKGKTCQCLILSRCVISRRRPVCTYLFSGKKPIKQSWYHCRTCGLVGSQGCCALCAKHCHKNHDVYLEGIKEECSCNCISCSRAECKLLEIENSSYLTRCSALFINNRYLPKRQRMYHCLTCGITDDGFGICEACAVNCHINHCIEYVGEKTFNCSCKNMGCCQMMFAQILHNDREKCDRKVLKADDVSACYTCYTCDKSGEKKICETCALKNHLDHDIHLVGYLSFDCSEKQQSSEEDTHEHCENCDDHHDD</sequence>
<evidence type="ECO:0000256" key="3">
    <source>
        <dbReference type="ARBA" id="ARBA00022833"/>
    </source>
</evidence>
<dbReference type="PANTHER" id="PTHR13513">
    <property type="entry name" value="E3 UBIQUITIN-PROTEIN LIGASE UBR7"/>
    <property type="match status" value="1"/>
</dbReference>
<proteinExistence type="predicted"/>
<accession>A0ABR2JRQ1</accession>
<name>A0ABR2JRQ1_9EUKA</name>
<dbReference type="Proteomes" id="UP001470230">
    <property type="component" value="Unassembled WGS sequence"/>
</dbReference>
<dbReference type="PROSITE" id="PS50089">
    <property type="entry name" value="ZF_RING_2"/>
    <property type="match status" value="1"/>
</dbReference>
<gene>
    <name evidence="8" type="ORF">M9Y10_003245</name>
</gene>
<dbReference type="PROSITE" id="PS51157">
    <property type="entry name" value="ZF_UBR"/>
    <property type="match status" value="3"/>
</dbReference>
<keyword evidence="3" id="KW-0862">Zinc</keyword>
<keyword evidence="1" id="KW-0479">Metal-binding</keyword>
<feature type="domain" description="RING-type" evidence="6">
    <location>
        <begin position="15"/>
        <end position="54"/>
    </location>
</feature>
<protein>
    <recommendedName>
        <fullName evidence="10">RING-type domain-containing protein</fullName>
    </recommendedName>
</protein>
<organism evidence="8 9">
    <name type="scientific">Tritrichomonas musculus</name>
    <dbReference type="NCBI Taxonomy" id="1915356"/>
    <lineage>
        <taxon>Eukaryota</taxon>
        <taxon>Metamonada</taxon>
        <taxon>Parabasalia</taxon>
        <taxon>Tritrichomonadida</taxon>
        <taxon>Tritrichomonadidae</taxon>
        <taxon>Tritrichomonas</taxon>
    </lineage>
</organism>
<evidence type="ECO:0000313" key="9">
    <source>
        <dbReference type="Proteomes" id="UP001470230"/>
    </source>
</evidence>
<feature type="zinc finger region" description="UBR-type" evidence="5">
    <location>
        <begin position="99"/>
        <end position="173"/>
    </location>
</feature>
<evidence type="ECO:0000256" key="5">
    <source>
        <dbReference type="PROSITE-ProRule" id="PRU00508"/>
    </source>
</evidence>
<keyword evidence="9" id="KW-1185">Reference proteome</keyword>
<evidence type="ECO:0008006" key="10">
    <source>
        <dbReference type="Google" id="ProtNLM"/>
    </source>
</evidence>
<dbReference type="CDD" id="cd19671">
    <property type="entry name" value="UBR-box_UBR4_5_6_7"/>
    <property type="match status" value="1"/>
</dbReference>
<reference evidence="8 9" key="1">
    <citation type="submission" date="2024-04" db="EMBL/GenBank/DDBJ databases">
        <title>Tritrichomonas musculus Genome.</title>
        <authorList>
            <person name="Alves-Ferreira E."/>
            <person name="Grigg M."/>
            <person name="Lorenzi H."/>
            <person name="Galac M."/>
        </authorList>
    </citation>
    <scope>NUCLEOTIDE SEQUENCE [LARGE SCALE GENOMIC DNA]</scope>
    <source>
        <strain evidence="8 9">EAF2021</strain>
    </source>
</reference>
<feature type="domain" description="UBR-type" evidence="7">
    <location>
        <begin position="246"/>
        <end position="316"/>
    </location>
</feature>
<feature type="domain" description="UBR-type" evidence="7">
    <location>
        <begin position="99"/>
        <end position="173"/>
    </location>
</feature>
<dbReference type="Gene3D" id="3.30.40.10">
    <property type="entry name" value="Zinc/RING finger domain, C3HC4 (zinc finger)"/>
    <property type="match status" value="1"/>
</dbReference>
<keyword evidence="2 4" id="KW-0863">Zinc-finger</keyword>
<evidence type="ECO:0000313" key="8">
    <source>
        <dbReference type="EMBL" id="KAK8880565.1"/>
    </source>
</evidence>
<feature type="zinc finger region" description="UBR-type" evidence="5">
    <location>
        <begin position="323"/>
        <end position="393"/>
    </location>
</feature>
<evidence type="ECO:0000256" key="2">
    <source>
        <dbReference type="ARBA" id="ARBA00022771"/>
    </source>
</evidence>
<evidence type="ECO:0000256" key="4">
    <source>
        <dbReference type="PROSITE-ProRule" id="PRU00175"/>
    </source>
</evidence>
<dbReference type="SMART" id="SM00184">
    <property type="entry name" value="RING"/>
    <property type="match status" value="1"/>
</dbReference>
<evidence type="ECO:0000256" key="1">
    <source>
        <dbReference type="ARBA" id="ARBA00022723"/>
    </source>
</evidence>
<dbReference type="SMART" id="SM00396">
    <property type="entry name" value="ZnF_UBR1"/>
    <property type="match status" value="4"/>
</dbReference>
<dbReference type="SUPFAM" id="SSF57850">
    <property type="entry name" value="RING/U-box"/>
    <property type="match status" value="1"/>
</dbReference>
<comment type="caution">
    <text evidence="8">The sequence shown here is derived from an EMBL/GenBank/DDBJ whole genome shotgun (WGS) entry which is preliminary data.</text>
</comment>
<feature type="domain" description="UBR-type" evidence="7">
    <location>
        <begin position="323"/>
        <end position="393"/>
    </location>
</feature>
<dbReference type="PANTHER" id="PTHR13513:SF9">
    <property type="entry name" value="E3 UBIQUITIN-PROTEIN LIGASE UBR7-RELATED"/>
    <property type="match status" value="1"/>
</dbReference>
<dbReference type="InterPro" id="IPR003126">
    <property type="entry name" value="Znf_UBR"/>
</dbReference>